<dbReference type="Proteomes" id="UP000268048">
    <property type="component" value="Chromosome"/>
</dbReference>
<proteinExistence type="predicted"/>
<evidence type="ECO:0000313" key="4">
    <source>
        <dbReference type="Proteomes" id="UP000268048"/>
    </source>
</evidence>
<gene>
    <name evidence="3" type="ORF">C4K04_6331</name>
</gene>
<accession>A0A3G7U063</accession>
<dbReference type="PROSITE" id="PS50164">
    <property type="entry name" value="GIY_YIG"/>
    <property type="match status" value="1"/>
</dbReference>
<evidence type="ECO:0000256" key="1">
    <source>
        <dbReference type="SAM" id="MobiDB-lite"/>
    </source>
</evidence>
<dbReference type="AlphaFoldDB" id="A0A3G7U063"/>
<dbReference type="InterPro" id="IPR000305">
    <property type="entry name" value="GIY-YIG_endonuc"/>
</dbReference>
<dbReference type="EMBL" id="CP027753">
    <property type="protein sequence ID" value="AZE51959.1"/>
    <property type="molecule type" value="Genomic_DNA"/>
</dbReference>
<dbReference type="CDD" id="cd00719">
    <property type="entry name" value="GIY-YIG_SF"/>
    <property type="match status" value="1"/>
</dbReference>
<dbReference type="Pfam" id="PF01541">
    <property type="entry name" value="GIY-YIG"/>
    <property type="match status" value="1"/>
</dbReference>
<sequence length="245" mass="27268">MDREAIEHARALKRALQAAIDSGEITSKEHLLSRAAGHGLIVTRNGKDYAGFRCESGKRLRVHFNFGDHPPRKPKEPKPRKPPLGGTWIYALTAHSRDGSRMACYVGQSVNPRQRFKDHLACRRAGYSSSALAEWAAAESAEIRATVLSWVVGDQKIRTRFEGYWIRLAIMAGFETPDVHRWGNLPSTENPVGQPDTWPTHQIVAASIPLALAAKEKLSIRPLFSNREAPSAETARQLDLNLECD</sequence>
<feature type="domain" description="GIY-YIG" evidence="2">
    <location>
        <begin position="85"/>
        <end position="176"/>
    </location>
</feature>
<protein>
    <recommendedName>
        <fullName evidence="2">GIY-YIG domain-containing protein</fullName>
    </recommendedName>
</protein>
<reference evidence="3 4" key="1">
    <citation type="submission" date="2018-03" db="EMBL/GenBank/DDBJ databases">
        <title>Diversity of phytobeneficial traits revealed by whole-genome analysis of worldwide-isolated phenazine-producing Pseudomonas spp.</title>
        <authorList>
            <person name="Biessy A."/>
            <person name="Novinscak A."/>
            <person name="Blom J."/>
            <person name="Leger G."/>
            <person name="Thomashow L.S."/>
            <person name="Cazorla F.M."/>
            <person name="Josic D."/>
            <person name="Filion M."/>
        </authorList>
    </citation>
    <scope>NUCLEOTIDE SEQUENCE [LARGE SCALE GENOMIC DNA]</scope>
    <source>
        <strain evidence="3 4">B25</strain>
    </source>
</reference>
<feature type="compositionally biased region" description="Basic and acidic residues" evidence="1">
    <location>
        <begin position="69"/>
        <end position="79"/>
    </location>
</feature>
<dbReference type="RefSeq" id="WP_124322830.1">
    <property type="nucleotide sequence ID" value="NZ_CP027753.1"/>
</dbReference>
<feature type="region of interest" description="Disordered" evidence="1">
    <location>
        <begin position="64"/>
        <end position="84"/>
    </location>
</feature>
<evidence type="ECO:0000313" key="3">
    <source>
        <dbReference type="EMBL" id="AZE51959.1"/>
    </source>
</evidence>
<organism evidence="3 4">
    <name type="scientific">Pseudomonas chlororaphis</name>
    <dbReference type="NCBI Taxonomy" id="587753"/>
    <lineage>
        <taxon>Bacteria</taxon>
        <taxon>Pseudomonadati</taxon>
        <taxon>Pseudomonadota</taxon>
        <taxon>Gammaproteobacteria</taxon>
        <taxon>Pseudomonadales</taxon>
        <taxon>Pseudomonadaceae</taxon>
        <taxon>Pseudomonas</taxon>
    </lineage>
</organism>
<evidence type="ECO:0000259" key="2">
    <source>
        <dbReference type="PROSITE" id="PS50164"/>
    </source>
</evidence>
<name>A0A3G7U063_9PSED</name>